<keyword evidence="1" id="KW-0645">Protease</keyword>
<dbReference type="InterPro" id="IPR037518">
    <property type="entry name" value="MPN"/>
</dbReference>
<dbReference type="EMBL" id="FOPC01000009">
    <property type="protein sequence ID" value="SFG84734.1"/>
    <property type="molecule type" value="Genomic_DNA"/>
</dbReference>
<accession>A0A1I2V5T1</accession>
<evidence type="ECO:0000256" key="1">
    <source>
        <dbReference type="ARBA" id="ARBA00022670"/>
    </source>
</evidence>
<evidence type="ECO:0000256" key="5">
    <source>
        <dbReference type="ARBA" id="ARBA00023049"/>
    </source>
</evidence>
<dbReference type="PANTHER" id="PTHR30471">
    <property type="entry name" value="DNA REPAIR PROTEIN RADC"/>
    <property type="match status" value="1"/>
</dbReference>
<dbReference type="InterPro" id="IPR001405">
    <property type="entry name" value="UPF0758"/>
</dbReference>
<keyword evidence="3" id="KW-0378">Hydrolase</keyword>
<dbReference type="GO" id="GO:0046872">
    <property type="term" value="F:metal ion binding"/>
    <property type="evidence" value="ECO:0007669"/>
    <property type="project" value="UniProtKB-KW"/>
</dbReference>
<gene>
    <name evidence="7" type="ORF">SAMN04487988_10925</name>
</gene>
<dbReference type="Proteomes" id="UP000199642">
    <property type="component" value="Unassembled WGS sequence"/>
</dbReference>
<dbReference type="GO" id="GO:0008237">
    <property type="term" value="F:metallopeptidase activity"/>
    <property type="evidence" value="ECO:0007669"/>
    <property type="project" value="UniProtKB-KW"/>
</dbReference>
<keyword evidence="2" id="KW-0479">Metal-binding</keyword>
<proteinExistence type="predicted"/>
<evidence type="ECO:0000313" key="8">
    <source>
        <dbReference type="Proteomes" id="UP000199642"/>
    </source>
</evidence>
<keyword evidence="5" id="KW-0482">Metalloprotease</keyword>
<reference evidence="8" key="1">
    <citation type="submission" date="2016-10" db="EMBL/GenBank/DDBJ databases">
        <authorList>
            <person name="Varghese N."/>
            <person name="Submissions S."/>
        </authorList>
    </citation>
    <scope>NUCLEOTIDE SEQUENCE [LARGE SCALE GENOMIC DNA]</scope>
    <source>
        <strain evidence="8">DSM 19315</strain>
    </source>
</reference>
<name>A0A1I2V5T1_9BACT</name>
<evidence type="ECO:0000313" key="7">
    <source>
        <dbReference type="EMBL" id="SFG84734.1"/>
    </source>
</evidence>
<dbReference type="STRING" id="435880.SAMN04487988_10925"/>
<sequence length="153" mass="17395">MRSNMKNFLYELKLSYHRTGEKEKYGSIKSSLDAFRVLEGVFDRDLIEAREEFVILYLNRTNTVIGFYKAFQGGVASVVADTKLILTMGLKTLASGIILAHNHPSGRLNPSEQDIRLTRRVREACRHVEIELLDHLIVTADNGYFSFADEGKL</sequence>
<dbReference type="InterPro" id="IPR025657">
    <property type="entry name" value="RadC_JAB"/>
</dbReference>
<organism evidence="7 8">
    <name type="scientific">Algoriphagus hitonicola</name>
    <dbReference type="NCBI Taxonomy" id="435880"/>
    <lineage>
        <taxon>Bacteria</taxon>
        <taxon>Pseudomonadati</taxon>
        <taxon>Bacteroidota</taxon>
        <taxon>Cytophagia</taxon>
        <taxon>Cytophagales</taxon>
        <taxon>Cyclobacteriaceae</taxon>
        <taxon>Algoriphagus</taxon>
    </lineage>
</organism>
<protein>
    <submittedName>
        <fullName evidence="7">RadC-like JAB domain-containing protein</fullName>
    </submittedName>
</protein>
<dbReference type="AlphaFoldDB" id="A0A1I2V5T1"/>
<evidence type="ECO:0000256" key="2">
    <source>
        <dbReference type="ARBA" id="ARBA00022723"/>
    </source>
</evidence>
<dbReference type="InterPro" id="IPR020891">
    <property type="entry name" value="UPF0758_CS"/>
</dbReference>
<dbReference type="Gene3D" id="3.40.140.10">
    <property type="entry name" value="Cytidine Deaminase, domain 2"/>
    <property type="match status" value="1"/>
</dbReference>
<dbReference type="PANTHER" id="PTHR30471:SF3">
    <property type="entry name" value="UPF0758 PROTEIN YEES-RELATED"/>
    <property type="match status" value="1"/>
</dbReference>
<evidence type="ECO:0000256" key="3">
    <source>
        <dbReference type="ARBA" id="ARBA00022801"/>
    </source>
</evidence>
<evidence type="ECO:0000256" key="4">
    <source>
        <dbReference type="ARBA" id="ARBA00022833"/>
    </source>
</evidence>
<feature type="domain" description="MPN" evidence="6">
    <location>
        <begin position="27"/>
        <end position="153"/>
    </location>
</feature>
<keyword evidence="4" id="KW-0862">Zinc</keyword>
<keyword evidence="8" id="KW-1185">Reference proteome</keyword>
<dbReference type="Pfam" id="PF04002">
    <property type="entry name" value="RadC"/>
    <property type="match status" value="1"/>
</dbReference>
<dbReference type="CDD" id="cd08071">
    <property type="entry name" value="MPN_DUF2466"/>
    <property type="match status" value="1"/>
</dbReference>
<dbReference type="GO" id="GO:0006508">
    <property type="term" value="P:proteolysis"/>
    <property type="evidence" value="ECO:0007669"/>
    <property type="project" value="UniProtKB-KW"/>
</dbReference>
<dbReference type="PROSITE" id="PS01302">
    <property type="entry name" value="UPF0758"/>
    <property type="match status" value="1"/>
</dbReference>
<dbReference type="PROSITE" id="PS50249">
    <property type="entry name" value="MPN"/>
    <property type="match status" value="1"/>
</dbReference>
<evidence type="ECO:0000259" key="6">
    <source>
        <dbReference type="PROSITE" id="PS50249"/>
    </source>
</evidence>